<dbReference type="Proteomes" id="UP000033699">
    <property type="component" value="Unassembled WGS sequence"/>
</dbReference>
<comment type="caution">
    <text evidence="3">The sequence shown here is derived from an EMBL/GenBank/DDBJ whole genome shotgun (WGS) entry which is preliminary data.</text>
</comment>
<dbReference type="RefSeq" id="WP_045701785.1">
    <property type="nucleotide sequence ID" value="NZ_JZKH01000072.1"/>
</dbReference>
<reference evidence="3 4" key="1">
    <citation type="submission" date="2015-02" db="EMBL/GenBank/DDBJ databases">
        <authorList>
            <person name="Ju K.-S."/>
            <person name="Doroghazi J.R."/>
            <person name="Metcalf W."/>
        </authorList>
    </citation>
    <scope>NUCLEOTIDE SEQUENCE [LARGE SCALE GENOMIC DNA]</scope>
    <source>
        <strain evidence="3 4">ATCC 31215</strain>
    </source>
</reference>
<feature type="region of interest" description="Disordered" evidence="1">
    <location>
        <begin position="235"/>
        <end position="265"/>
    </location>
</feature>
<evidence type="ECO:0000313" key="3">
    <source>
        <dbReference type="EMBL" id="KJS59317.1"/>
    </source>
</evidence>
<protein>
    <recommendedName>
        <fullName evidence="5">Lipoprotein</fullName>
    </recommendedName>
</protein>
<dbReference type="AlphaFoldDB" id="A0A0F2TC57"/>
<evidence type="ECO:0000256" key="1">
    <source>
        <dbReference type="SAM" id="MobiDB-lite"/>
    </source>
</evidence>
<evidence type="ECO:0008006" key="5">
    <source>
        <dbReference type="Google" id="ProtNLM"/>
    </source>
</evidence>
<dbReference type="Gene3D" id="2.50.20.20">
    <property type="match status" value="1"/>
</dbReference>
<gene>
    <name evidence="3" type="ORF">VM95_28055</name>
</gene>
<dbReference type="PATRIC" id="fig|359131.3.peg.6968"/>
<sequence length="278" mass="28683">MLSKRLVSTAAICLVLGAGTAACGDNKDGDKAAAPAAAGTTAAAAPTSAAATPAGEKLDTDKLSAQEIKQKAKDALAAATSVKFAGTMVDEDGKMEINLAMDNTGKCTGSMTMPGSGKVDILRDGKTSYMKGDAQFWTSVGGPNGAQVAELLKGRYVMGFDNDPQMAGFLSLCNLADFSKQIVEGGDKAGGAPEKGAAGTTNGVPTFSLKVTNSKGEKGTIFVATQGKPYPVEIQTEPSKDGQTKIDFTDYDKPVTVQTPPADQTMDFSKFKDQMKKA</sequence>
<keyword evidence="2" id="KW-0732">Signal</keyword>
<name>A0A0F2TC57_STRR3</name>
<dbReference type="PROSITE" id="PS51257">
    <property type="entry name" value="PROKAR_LIPOPROTEIN"/>
    <property type="match status" value="1"/>
</dbReference>
<dbReference type="EMBL" id="JZKH01000072">
    <property type="protein sequence ID" value="KJS59317.1"/>
    <property type="molecule type" value="Genomic_DNA"/>
</dbReference>
<evidence type="ECO:0000256" key="2">
    <source>
        <dbReference type="SAM" id="SignalP"/>
    </source>
</evidence>
<accession>A0A0F2TC57</accession>
<dbReference type="OrthoDB" id="4350224at2"/>
<evidence type="ECO:0000313" key="4">
    <source>
        <dbReference type="Proteomes" id="UP000033699"/>
    </source>
</evidence>
<keyword evidence="4" id="KW-1185">Reference proteome</keyword>
<feature type="signal peptide" evidence="2">
    <location>
        <begin position="1"/>
        <end position="23"/>
    </location>
</feature>
<proteinExistence type="predicted"/>
<feature type="compositionally biased region" description="Basic and acidic residues" evidence="1">
    <location>
        <begin position="238"/>
        <end position="253"/>
    </location>
</feature>
<feature type="chain" id="PRO_5038813592" description="Lipoprotein" evidence="2">
    <location>
        <begin position="24"/>
        <end position="278"/>
    </location>
</feature>
<organism evidence="3 4">
    <name type="scientific">Streptomyces rubellomurinus (strain ATCC 31215)</name>
    <dbReference type="NCBI Taxonomy" id="359131"/>
    <lineage>
        <taxon>Bacteria</taxon>
        <taxon>Bacillati</taxon>
        <taxon>Actinomycetota</taxon>
        <taxon>Actinomycetes</taxon>
        <taxon>Kitasatosporales</taxon>
        <taxon>Streptomycetaceae</taxon>
        <taxon>Streptomyces</taxon>
    </lineage>
</organism>